<organism evidence="5 6">
    <name type="scientific">Eutrema salsugineum</name>
    <name type="common">Saltwater cress</name>
    <name type="synonym">Sisymbrium salsugineum</name>
    <dbReference type="NCBI Taxonomy" id="72664"/>
    <lineage>
        <taxon>Eukaryota</taxon>
        <taxon>Viridiplantae</taxon>
        <taxon>Streptophyta</taxon>
        <taxon>Embryophyta</taxon>
        <taxon>Tracheophyta</taxon>
        <taxon>Spermatophyta</taxon>
        <taxon>Magnoliopsida</taxon>
        <taxon>eudicotyledons</taxon>
        <taxon>Gunneridae</taxon>
        <taxon>Pentapetalae</taxon>
        <taxon>rosids</taxon>
        <taxon>malvids</taxon>
        <taxon>Brassicales</taxon>
        <taxon>Brassicaceae</taxon>
        <taxon>Eutremeae</taxon>
        <taxon>Eutrema</taxon>
    </lineage>
</organism>
<dbReference type="InterPro" id="IPR001266">
    <property type="entry name" value="Ribosomal_eS19"/>
</dbReference>
<dbReference type="Proteomes" id="UP000030689">
    <property type="component" value="Unassembled WGS sequence"/>
</dbReference>
<dbReference type="GO" id="GO:0022627">
    <property type="term" value="C:cytosolic small ribosomal subunit"/>
    <property type="evidence" value="ECO:0007669"/>
    <property type="project" value="TreeGrafter"/>
</dbReference>
<feature type="non-terminal residue" evidence="5">
    <location>
        <position position="1"/>
    </location>
</feature>
<dbReference type="FunFam" id="1.10.10.10:FF:000118">
    <property type="entry name" value="40S ribosomal protein S19"/>
    <property type="match status" value="1"/>
</dbReference>
<comment type="similarity">
    <text evidence="1">Belongs to the eukaryotic ribosomal protein eS19 family.</text>
</comment>
<keyword evidence="3" id="KW-0687">Ribonucleoprotein</keyword>
<accession>V4N5G4</accession>
<dbReference type="GO" id="GO:0003723">
    <property type="term" value="F:RNA binding"/>
    <property type="evidence" value="ECO:0007669"/>
    <property type="project" value="TreeGrafter"/>
</dbReference>
<reference evidence="5 6" key="1">
    <citation type="journal article" date="2013" name="Front. Plant Sci.">
        <title>The Reference Genome of the Halophytic Plant Eutrema salsugineum.</title>
        <authorList>
            <person name="Yang R."/>
            <person name="Jarvis D.E."/>
            <person name="Chen H."/>
            <person name="Beilstein M.A."/>
            <person name="Grimwood J."/>
            <person name="Jenkins J."/>
            <person name="Shu S."/>
            <person name="Prochnik S."/>
            <person name="Xin M."/>
            <person name="Ma C."/>
            <person name="Schmutz J."/>
            <person name="Wing R.A."/>
            <person name="Mitchell-Olds T."/>
            <person name="Schumaker K.S."/>
            <person name="Wang X."/>
        </authorList>
    </citation>
    <scope>NUCLEOTIDE SEQUENCE [LARGE SCALE GENOMIC DNA]</scope>
</reference>
<dbReference type="KEGG" id="eus:EUTSA_v10015994mg"/>
<dbReference type="GO" id="GO:0006412">
    <property type="term" value="P:translation"/>
    <property type="evidence" value="ECO:0007669"/>
    <property type="project" value="InterPro"/>
</dbReference>
<dbReference type="SMART" id="SM01413">
    <property type="entry name" value="Ribosomal_S19e"/>
    <property type="match status" value="1"/>
</dbReference>
<dbReference type="SUPFAM" id="SSF46785">
    <property type="entry name" value="Winged helix' DNA-binding domain"/>
    <property type="match status" value="1"/>
</dbReference>
<name>V4N5G4_EUTSA</name>
<sequence>NFLEISRIHSRFLNTISHQIEALVSISTTTTRSSTSNEEFTRRISRVADGSLSSPASISKTASGFSNSRVNESRAREREERDKVIESSAKIFNGGRRSKSEARVREPTRGSDPKQMARRTELSSPGRRRRKQMATGRTVKDVSPHEFVKAYAAHLKRSGKIELPPWTDIVKTGVLKELAPYDPDWYYIRAASMARKIYLRGGLGVGAFRRIYGGSKRNGSRPPHFCKSSGGVARHILQQLQTMNIVDLDTKGGRKITSSGQRDLDQVAGRITAAL</sequence>
<feature type="compositionally biased region" description="Basic and acidic residues" evidence="4">
    <location>
        <begin position="71"/>
        <end position="85"/>
    </location>
</feature>
<protein>
    <recommendedName>
        <fullName evidence="7">Ribosomal protein S19</fullName>
    </recommendedName>
</protein>
<dbReference type="GO" id="GO:0000028">
    <property type="term" value="P:ribosomal small subunit assembly"/>
    <property type="evidence" value="ECO:0007669"/>
    <property type="project" value="TreeGrafter"/>
</dbReference>
<keyword evidence="2" id="KW-0689">Ribosomal protein</keyword>
<evidence type="ECO:0000313" key="5">
    <source>
        <dbReference type="EMBL" id="ESQ40731.1"/>
    </source>
</evidence>
<dbReference type="InterPro" id="IPR018277">
    <property type="entry name" value="Ribosomal_eS19_CS"/>
</dbReference>
<dbReference type="AlphaFoldDB" id="V4N5G4"/>
<keyword evidence="6" id="KW-1185">Reference proteome</keyword>
<dbReference type="PROSITE" id="PS00628">
    <property type="entry name" value="RIBOSOMAL_S19E"/>
    <property type="match status" value="1"/>
</dbReference>
<feature type="region of interest" description="Disordered" evidence="4">
    <location>
        <begin position="49"/>
        <end position="140"/>
    </location>
</feature>
<evidence type="ECO:0000313" key="6">
    <source>
        <dbReference type="Proteomes" id="UP000030689"/>
    </source>
</evidence>
<evidence type="ECO:0000256" key="2">
    <source>
        <dbReference type="ARBA" id="ARBA00022980"/>
    </source>
</evidence>
<dbReference type="Pfam" id="PF01090">
    <property type="entry name" value="Ribosomal_S19e"/>
    <property type="match status" value="1"/>
</dbReference>
<dbReference type="eggNOG" id="KOG3411">
    <property type="taxonomic scope" value="Eukaryota"/>
</dbReference>
<evidence type="ECO:0000256" key="1">
    <source>
        <dbReference type="ARBA" id="ARBA00010014"/>
    </source>
</evidence>
<dbReference type="InterPro" id="IPR036388">
    <property type="entry name" value="WH-like_DNA-bd_sf"/>
</dbReference>
<evidence type="ECO:0000256" key="3">
    <source>
        <dbReference type="ARBA" id="ARBA00023274"/>
    </source>
</evidence>
<feature type="compositionally biased region" description="Basic and acidic residues" evidence="4">
    <location>
        <begin position="98"/>
        <end position="112"/>
    </location>
</feature>
<gene>
    <name evidence="5" type="ORF">EUTSA_v10015994mg</name>
</gene>
<dbReference type="GO" id="GO:0003735">
    <property type="term" value="F:structural constituent of ribosome"/>
    <property type="evidence" value="ECO:0007669"/>
    <property type="project" value="InterPro"/>
</dbReference>
<dbReference type="STRING" id="72664.V4N5G4"/>
<dbReference type="EMBL" id="KI517464">
    <property type="protein sequence ID" value="ESQ40731.1"/>
    <property type="molecule type" value="Genomic_DNA"/>
</dbReference>
<dbReference type="Gramene" id="ESQ40731">
    <property type="protein sequence ID" value="ESQ40731"/>
    <property type="gene ID" value="EUTSA_v10015994mg"/>
</dbReference>
<dbReference type="PANTHER" id="PTHR11710">
    <property type="entry name" value="40S RIBOSOMAL PROTEIN S19"/>
    <property type="match status" value="1"/>
</dbReference>
<proteinExistence type="inferred from homology"/>
<dbReference type="InterPro" id="IPR036390">
    <property type="entry name" value="WH_DNA-bd_sf"/>
</dbReference>
<evidence type="ECO:0008006" key="7">
    <source>
        <dbReference type="Google" id="ProtNLM"/>
    </source>
</evidence>
<evidence type="ECO:0000256" key="4">
    <source>
        <dbReference type="SAM" id="MobiDB-lite"/>
    </source>
</evidence>
<dbReference type="Gene3D" id="1.10.10.10">
    <property type="entry name" value="Winged helix-like DNA-binding domain superfamily/Winged helix DNA-binding domain"/>
    <property type="match status" value="1"/>
</dbReference>
<dbReference type="PANTHER" id="PTHR11710:SF24">
    <property type="entry name" value="SMALL RIBOSOMAL SUBUNIT PROTEIN ES19X"/>
    <property type="match status" value="1"/>
</dbReference>
<feature type="compositionally biased region" description="Polar residues" evidence="4">
    <location>
        <begin position="51"/>
        <end position="70"/>
    </location>
</feature>